<dbReference type="EMBL" id="CP036434">
    <property type="protein sequence ID" value="QDV06360.1"/>
    <property type="molecule type" value="Genomic_DNA"/>
</dbReference>
<gene>
    <name evidence="9" type="primary">ptrB</name>
    <name evidence="9" type="ORF">Poly30_18690</name>
</gene>
<dbReference type="SUPFAM" id="SSF53474">
    <property type="entry name" value="alpha/beta-Hydrolases"/>
    <property type="match status" value="1"/>
</dbReference>
<evidence type="ECO:0000256" key="5">
    <source>
        <dbReference type="SAM" id="MobiDB-lite"/>
    </source>
</evidence>
<feature type="chain" id="PRO_5021863208" evidence="6">
    <location>
        <begin position="27"/>
        <end position="756"/>
    </location>
</feature>
<dbReference type="RefSeq" id="WP_145196466.1">
    <property type="nucleotide sequence ID" value="NZ_CP036434.1"/>
</dbReference>
<evidence type="ECO:0000256" key="4">
    <source>
        <dbReference type="ARBA" id="ARBA00022825"/>
    </source>
</evidence>
<evidence type="ECO:0000313" key="9">
    <source>
        <dbReference type="EMBL" id="QDV06360.1"/>
    </source>
</evidence>
<keyword evidence="3 9" id="KW-0378">Hydrolase</keyword>
<dbReference type="PRINTS" id="PR00862">
    <property type="entry name" value="PROLIGOPTASE"/>
</dbReference>
<protein>
    <submittedName>
        <fullName evidence="9">Protease 2</fullName>
        <ecNumber evidence="9">3.4.21.83</ecNumber>
    </submittedName>
</protein>
<evidence type="ECO:0000256" key="2">
    <source>
        <dbReference type="ARBA" id="ARBA00022670"/>
    </source>
</evidence>
<sequence precursor="true">MPSTISTPRLALALLLLGCAGTWACASGSRSPGTPSDGPSVASDSFAREAARGRANPEPVGLAPVARKQPKELSAHGDTRIDDYYWMRERANPEVLAYLAEENAYAEGNLSRFADVQEDLFREFVGRIQETDVTVPVTSGPFEYYARTFAGKPYPVYCRRPASAAVDSIEAPAPGEISDAETVLFDVNAMARGSEFFRLGAQVPSEDHAHIAYALDRVGRRIFDVEIKNIERGDIARGITGTSGSMEWSAEGAYLFYVKRDPVTLRAFQVWRHRMNTPAALDELVYEEADETFSCEVTKSRSNEYLMIVSQQTLSTEVRMLRADDPLGAWQVLIPRERGHEYSVEPVRERLYIRTNRDAENFKLVIAPLGAPDQWTTVLRHRSETLFMGFEVFSDHLVATERRGGLVHLVVHPTTMDSGFRSFEIPFEDPAYTVRLTGNEAFDTRRIRYEYSSLRTPPRTIEFDLDQEAPVVLKEAQIGGGFDADEYEAQRIFAEAEDGAQIPLSIVYRKDRGESPGPLLLYGYGSYGNSLDATFRPNVISLLDRGFAYAIAHVRGGQELGRAWYEFGKLEHKRNTFTDFIACAEHLVAEGLTDPGQLYAQGGSAGGLLIGAVANMRPDLFHGLIADVPFVDVVTTMLDETIPLTTFEYDEWGNPNEKLAYRTMLEYSPYDQVSRQPYPNMLVTTGFHDSQVQYWEPAKWVAKLRATMTGDSLLLFDCEMEAGHGGVSGRYDRLRKAARSYGFLVWLQGQEKSASQ</sequence>
<dbReference type="Gene3D" id="2.130.10.120">
    <property type="entry name" value="Prolyl oligopeptidase, N-terminal domain"/>
    <property type="match status" value="1"/>
</dbReference>
<dbReference type="GO" id="GO:0006508">
    <property type="term" value="P:proteolysis"/>
    <property type="evidence" value="ECO:0007669"/>
    <property type="project" value="UniProtKB-KW"/>
</dbReference>
<dbReference type="InterPro" id="IPR001375">
    <property type="entry name" value="Peptidase_S9_cat"/>
</dbReference>
<dbReference type="EC" id="3.4.21.83" evidence="9"/>
<dbReference type="PANTHER" id="PTHR11757:SF19">
    <property type="entry name" value="PROLYL ENDOPEPTIDASE-LIKE"/>
    <property type="match status" value="1"/>
</dbReference>
<feature type="domain" description="Peptidase S9A N-terminal" evidence="8">
    <location>
        <begin position="64"/>
        <end position="475"/>
    </location>
</feature>
<dbReference type="AlphaFoldDB" id="A0A518EQJ5"/>
<evidence type="ECO:0000256" key="1">
    <source>
        <dbReference type="ARBA" id="ARBA00005228"/>
    </source>
</evidence>
<keyword evidence="6" id="KW-0732">Signal</keyword>
<evidence type="ECO:0000256" key="6">
    <source>
        <dbReference type="SAM" id="SignalP"/>
    </source>
</evidence>
<accession>A0A518EQJ5</accession>
<dbReference type="InterPro" id="IPR051543">
    <property type="entry name" value="Serine_Peptidase_S9A"/>
</dbReference>
<dbReference type="SUPFAM" id="SSF50993">
    <property type="entry name" value="Peptidase/esterase 'gauge' domain"/>
    <property type="match status" value="1"/>
</dbReference>
<dbReference type="InterPro" id="IPR029058">
    <property type="entry name" value="AB_hydrolase_fold"/>
</dbReference>
<keyword evidence="4" id="KW-0720">Serine protease</keyword>
<evidence type="ECO:0000313" key="10">
    <source>
        <dbReference type="Proteomes" id="UP000320390"/>
    </source>
</evidence>
<proteinExistence type="inferred from homology"/>
<name>A0A518EQJ5_9BACT</name>
<feature type="domain" description="Peptidase S9 prolyl oligopeptidase catalytic" evidence="7">
    <location>
        <begin position="535"/>
        <end position="746"/>
    </location>
</feature>
<keyword evidence="2 9" id="KW-0645">Protease</keyword>
<dbReference type="Gene3D" id="3.40.50.1820">
    <property type="entry name" value="alpha/beta hydrolase"/>
    <property type="match status" value="1"/>
</dbReference>
<dbReference type="Proteomes" id="UP000320390">
    <property type="component" value="Chromosome"/>
</dbReference>
<evidence type="ECO:0000259" key="7">
    <source>
        <dbReference type="Pfam" id="PF00326"/>
    </source>
</evidence>
<dbReference type="Pfam" id="PF02897">
    <property type="entry name" value="Peptidase_S9_N"/>
    <property type="match status" value="1"/>
</dbReference>
<reference evidence="9 10" key="1">
    <citation type="submission" date="2019-02" db="EMBL/GenBank/DDBJ databases">
        <title>Deep-cultivation of Planctomycetes and their phenomic and genomic characterization uncovers novel biology.</title>
        <authorList>
            <person name="Wiegand S."/>
            <person name="Jogler M."/>
            <person name="Boedeker C."/>
            <person name="Pinto D."/>
            <person name="Vollmers J."/>
            <person name="Rivas-Marin E."/>
            <person name="Kohn T."/>
            <person name="Peeters S.H."/>
            <person name="Heuer A."/>
            <person name="Rast P."/>
            <person name="Oberbeckmann S."/>
            <person name="Bunk B."/>
            <person name="Jeske O."/>
            <person name="Meyerdierks A."/>
            <person name="Storesund J.E."/>
            <person name="Kallscheuer N."/>
            <person name="Luecker S."/>
            <person name="Lage O.M."/>
            <person name="Pohl T."/>
            <person name="Merkel B.J."/>
            <person name="Hornburger P."/>
            <person name="Mueller R.-W."/>
            <person name="Bruemmer F."/>
            <person name="Labrenz M."/>
            <person name="Spormann A.M."/>
            <person name="Op den Camp H."/>
            <person name="Overmann J."/>
            <person name="Amann R."/>
            <person name="Jetten M.S.M."/>
            <person name="Mascher T."/>
            <person name="Medema M.H."/>
            <person name="Devos D.P."/>
            <person name="Kaster A.-K."/>
            <person name="Ovreas L."/>
            <person name="Rohde M."/>
            <person name="Galperin M.Y."/>
            <person name="Jogler C."/>
        </authorList>
    </citation>
    <scope>NUCLEOTIDE SEQUENCE [LARGE SCALE GENOMIC DNA]</scope>
    <source>
        <strain evidence="9 10">Poly30</strain>
    </source>
</reference>
<evidence type="ECO:0000256" key="3">
    <source>
        <dbReference type="ARBA" id="ARBA00022801"/>
    </source>
</evidence>
<dbReference type="Pfam" id="PF00326">
    <property type="entry name" value="Peptidase_S9"/>
    <property type="match status" value="1"/>
</dbReference>
<dbReference type="GO" id="GO:0004252">
    <property type="term" value="F:serine-type endopeptidase activity"/>
    <property type="evidence" value="ECO:0007669"/>
    <property type="project" value="UniProtKB-EC"/>
</dbReference>
<comment type="similarity">
    <text evidence="1">Belongs to the peptidase S9A family.</text>
</comment>
<keyword evidence="10" id="KW-1185">Reference proteome</keyword>
<organism evidence="9 10">
    <name type="scientific">Saltatorellus ferox</name>
    <dbReference type="NCBI Taxonomy" id="2528018"/>
    <lineage>
        <taxon>Bacteria</taxon>
        <taxon>Pseudomonadati</taxon>
        <taxon>Planctomycetota</taxon>
        <taxon>Planctomycetia</taxon>
        <taxon>Planctomycetia incertae sedis</taxon>
        <taxon>Saltatorellus</taxon>
    </lineage>
</organism>
<feature type="signal peptide" evidence="6">
    <location>
        <begin position="1"/>
        <end position="26"/>
    </location>
</feature>
<evidence type="ECO:0000259" key="8">
    <source>
        <dbReference type="Pfam" id="PF02897"/>
    </source>
</evidence>
<dbReference type="InterPro" id="IPR002470">
    <property type="entry name" value="Peptidase_S9A"/>
</dbReference>
<dbReference type="OrthoDB" id="9801421at2"/>
<feature type="region of interest" description="Disordered" evidence="5">
    <location>
        <begin position="28"/>
        <end position="74"/>
    </location>
</feature>
<dbReference type="PANTHER" id="PTHR11757">
    <property type="entry name" value="PROTEASE FAMILY S9A OLIGOPEPTIDASE"/>
    <property type="match status" value="1"/>
</dbReference>
<dbReference type="InterPro" id="IPR023302">
    <property type="entry name" value="Pept_S9A_N"/>
</dbReference>